<feature type="domain" description="SbsC C-terminal" evidence="3">
    <location>
        <begin position="49"/>
        <end position="173"/>
    </location>
</feature>
<gene>
    <name evidence="4" type="ORF">DRW41_15645</name>
</gene>
<name>A0A3D8GP07_9BACI</name>
<dbReference type="InterPro" id="IPR001940">
    <property type="entry name" value="Peptidase_S1C"/>
</dbReference>
<dbReference type="InterPro" id="IPR015943">
    <property type="entry name" value="WD40/YVTN_repeat-like_dom_sf"/>
</dbReference>
<evidence type="ECO:0000256" key="1">
    <source>
        <dbReference type="ARBA" id="ARBA00022825"/>
    </source>
</evidence>
<sequence>MKHRIAVIMMTIFFFTGTVGTLQGMAKTYTPDQLVGISESYIRQISPLINYEKSKTVKAVPVKLMASTKTSLANAAAAVKKLKSGTTRRKLEARITAAEGTYARAVAYNNTIGVGERMKLMSQTLMSAYGKNPSSDGTFKAYNSLKFELGKFARSIGLVYGKSTRDALSKKYKPAPEGSLNQTRSAAVLKGELNLLATVMDSGKNGTIFSQVEKMNTQLGTVGGNPSLYHPFADSYELLLKQKGLSANGMPTIIMKKIIASENNIVYLEVYGKSGEPLSQGSGFVVGKSTILTNFHVVEGGYRVRAFSNDGKEIQIRGVVKYDAHNDLALLGTTSDLSSTGLQIGNINYLEKGDPIVAIGSPEGLMNTVSTGIISNLHKSVNEGITTNLIQFTAPITHGSSGGALFNKYGEVIGVTAAGFDAGDLNFAVGINHAAAWIQAYKNQASSKLAIIPYDALPNYSEEETKGDPPANPGTQPPPSTTPSGPFPDSVEKIAPRIKLREVAMNPDKPILYGLTDGRDVMEINIETKQARKITLNLAPERLFFANNELYVTLPKGQHSSYWWEEDQEGAFAVINAETMTLIEQVDIPLDPFDIVADSDSIYIISGSGQWTNMKVFSRKTFLETANVWGVRERSFLEMHPEGNKVYSITTESSPRDVESYQFINGKSAGKYDSPYHGNYPLDTNMTVSPDGKYLFNGSGVVFNASVSRSTDLTYLAKLPQTYKQIAFDIANSRFYTSNKNGIDVYDYSTFQKLGSYTLQYDVDQMFVRDRQLIVIYKDTTNTLPKQLINIYPLTPEGLLTIPSAGTKEPAEQSVAIVNTGLSLPKVPVSFDKAALPININEEIHHPEKPVLYGLNGYDLVEYNLETKQIRKLTFTYPLGQLFFANNELYVTLKKRQGYVYGEAIEGAFAVVDATSFSLVKQLDIPMDPADIVADDRYIYISNNGGFSWTDLRAYSRATFEETGKFTSVLRGSTMAIIPVGGKIYATDSGTSPRDIQMYQFTDGKESSTYDSPYHGHYSFNVNMEVSPDGKYIFNGSGVVLQTGSGYGEDMKYAGKLYSPFEEIAFDIKNNRIYASSGKGLDIYEYSTFERIKHYELKYDINYLTVTSSSLLVTFKEAEAGALLPKKNVVKYSLSTDWTLAMQAQ</sequence>
<dbReference type="AlphaFoldDB" id="A0A3D8GP07"/>
<dbReference type="Pfam" id="PF18058">
    <property type="entry name" value="SbsC_C"/>
    <property type="match status" value="1"/>
</dbReference>
<dbReference type="Gene3D" id="1.20.58.780">
    <property type="match status" value="1"/>
</dbReference>
<dbReference type="PANTHER" id="PTHR22939">
    <property type="entry name" value="SERINE PROTEASE FAMILY S1C HTRA-RELATED"/>
    <property type="match status" value="1"/>
</dbReference>
<dbReference type="Gene3D" id="2.130.10.10">
    <property type="entry name" value="YVTN repeat-like/Quinoprotein amine dehydrogenase"/>
    <property type="match status" value="2"/>
</dbReference>
<dbReference type="Proteomes" id="UP000257144">
    <property type="component" value="Unassembled WGS sequence"/>
</dbReference>
<dbReference type="OrthoDB" id="185675at2"/>
<evidence type="ECO:0000313" key="5">
    <source>
        <dbReference type="Proteomes" id="UP000257144"/>
    </source>
</evidence>
<feature type="compositionally biased region" description="Pro residues" evidence="2">
    <location>
        <begin position="470"/>
        <end position="481"/>
    </location>
</feature>
<keyword evidence="1" id="KW-0378">Hydrolase</keyword>
<proteinExistence type="predicted"/>
<evidence type="ECO:0000259" key="3">
    <source>
        <dbReference type="Pfam" id="PF18058"/>
    </source>
</evidence>
<dbReference type="PANTHER" id="PTHR22939:SF129">
    <property type="entry name" value="SERINE PROTEASE HTRA2, MITOCHONDRIAL"/>
    <property type="match status" value="1"/>
</dbReference>
<dbReference type="InterPro" id="IPR041378">
    <property type="entry name" value="S-layer_SbsC_C"/>
</dbReference>
<dbReference type="InterPro" id="IPR009003">
    <property type="entry name" value="Peptidase_S1_PA"/>
</dbReference>
<dbReference type="GO" id="GO:0004252">
    <property type="term" value="F:serine-type endopeptidase activity"/>
    <property type="evidence" value="ECO:0007669"/>
    <property type="project" value="InterPro"/>
</dbReference>
<evidence type="ECO:0000256" key="2">
    <source>
        <dbReference type="SAM" id="MobiDB-lite"/>
    </source>
</evidence>
<organism evidence="4 5">
    <name type="scientific">Neobacillus piezotolerans</name>
    <dbReference type="NCBI Taxonomy" id="2259171"/>
    <lineage>
        <taxon>Bacteria</taxon>
        <taxon>Bacillati</taxon>
        <taxon>Bacillota</taxon>
        <taxon>Bacilli</taxon>
        <taxon>Bacillales</taxon>
        <taxon>Bacillaceae</taxon>
        <taxon>Neobacillus</taxon>
    </lineage>
</organism>
<evidence type="ECO:0000313" key="4">
    <source>
        <dbReference type="EMBL" id="RDU36021.1"/>
    </source>
</evidence>
<dbReference type="PROSITE" id="PS00672">
    <property type="entry name" value="V8_HIS"/>
    <property type="match status" value="1"/>
</dbReference>
<comment type="caution">
    <text evidence="4">The sequence shown here is derived from an EMBL/GenBank/DDBJ whole genome shotgun (WGS) entry which is preliminary data.</text>
</comment>
<feature type="region of interest" description="Disordered" evidence="2">
    <location>
        <begin position="460"/>
        <end position="491"/>
    </location>
</feature>
<reference evidence="4 5" key="1">
    <citation type="submission" date="2018-07" db="EMBL/GenBank/DDBJ databases">
        <title>Bacillus sp. YLB-04 draft genome sequence.</title>
        <authorList>
            <person name="Yu L."/>
            <person name="Tang X."/>
        </authorList>
    </citation>
    <scope>NUCLEOTIDE SEQUENCE [LARGE SCALE GENOMIC DNA]</scope>
    <source>
        <strain evidence="4 5">YLB-04</strain>
    </source>
</reference>
<dbReference type="Gene3D" id="2.40.10.120">
    <property type="match status" value="1"/>
</dbReference>
<protein>
    <recommendedName>
        <fullName evidence="3">SbsC C-terminal domain-containing protein</fullName>
    </recommendedName>
</protein>
<keyword evidence="5" id="KW-1185">Reference proteome</keyword>
<dbReference type="RefSeq" id="WP_115452950.1">
    <property type="nucleotide sequence ID" value="NZ_QNQT01000007.1"/>
</dbReference>
<keyword evidence="1" id="KW-0720">Serine protease</keyword>
<dbReference type="SUPFAM" id="SSF50494">
    <property type="entry name" value="Trypsin-like serine proteases"/>
    <property type="match status" value="1"/>
</dbReference>
<dbReference type="EMBL" id="QNQT01000007">
    <property type="protein sequence ID" value="RDU36021.1"/>
    <property type="molecule type" value="Genomic_DNA"/>
</dbReference>
<keyword evidence="1" id="KW-0645">Protease</keyword>
<dbReference type="Pfam" id="PF13365">
    <property type="entry name" value="Trypsin_2"/>
    <property type="match status" value="1"/>
</dbReference>
<dbReference type="PRINTS" id="PR00834">
    <property type="entry name" value="PROTEASES2C"/>
</dbReference>
<dbReference type="InterPro" id="IPR028301">
    <property type="entry name" value="V8_his_AS"/>
</dbReference>
<dbReference type="SUPFAM" id="SSF75011">
    <property type="entry name" value="3-carboxy-cis,cis-mucoante lactonizing enzyme"/>
    <property type="match status" value="2"/>
</dbReference>
<accession>A0A3D8GP07</accession>
<dbReference type="GO" id="GO:0006508">
    <property type="term" value="P:proteolysis"/>
    <property type="evidence" value="ECO:0007669"/>
    <property type="project" value="InterPro"/>
</dbReference>